<dbReference type="Proteomes" id="UP001403385">
    <property type="component" value="Unassembled WGS sequence"/>
</dbReference>
<dbReference type="Gene3D" id="2.40.30.10">
    <property type="entry name" value="Translation factors"/>
    <property type="match status" value="1"/>
</dbReference>
<organism evidence="6 7">
    <name type="scientific">Rapidithrix thailandica</name>
    <dbReference type="NCBI Taxonomy" id="413964"/>
    <lineage>
        <taxon>Bacteria</taxon>
        <taxon>Pseudomonadati</taxon>
        <taxon>Bacteroidota</taxon>
        <taxon>Cytophagia</taxon>
        <taxon>Cytophagales</taxon>
        <taxon>Flammeovirgaceae</taxon>
        <taxon>Rapidithrix</taxon>
    </lineage>
</organism>
<protein>
    <submittedName>
        <fullName evidence="6">NAD(P)/FAD-dependent oxidoreductase</fullName>
    </submittedName>
</protein>
<reference evidence="6 7" key="1">
    <citation type="submission" date="2024-04" db="EMBL/GenBank/DDBJ databases">
        <title>Novel genus in family Flammeovirgaceae.</title>
        <authorList>
            <person name="Nguyen T.H."/>
            <person name="Vuong T.Q."/>
            <person name="Le H."/>
            <person name="Kim S.-G."/>
        </authorList>
    </citation>
    <scope>NUCLEOTIDE SEQUENCE [LARGE SCALE GENOMIC DNA]</scope>
    <source>
        <strain evidence="6 7">JCM 23209</strain>
    </source>
</reference>
<evidence type="ECO:0000313" key="7">
    <source>
        <dbReference type="Proteomes" id="UP001403385"/>
    </source>
</evidence>
<proteinExistence type="predicted"/>
<dbReference type="Gene3D" id="1.10.8.260">
    <property type="entry name" value="HI0933 insert domain-like"/>
    <property type="match status" value="1"/>
</dbReference>
<dbReference type="EMBL" id="JBDKWZ010000007">
    <property type="protein sequence ID" value="MEN7549124.1"/>
    <property type="molecule type" value="Genomic_DNA"/>
</dbReference>
<dbReference type="SUPFAM" id="SSF51905">
    <property type="entry name" value="FAD/NAD(P)-binding domain"/>
    <property type="match status" value="1"/>
</dbReference>
<keyword evidence="3" id="KW-0274">FAD</keyword>
<dbReference type="InterPro" id="IPR004792">
    <property type="entry name" value="BaiN-like"/>
</dbReference>
<dbReference type="PRINTS" id="PR00411">
    <property type="entry name" value="PNDRDTASEI"/>
</dbReference>
<evidence type="ECO:0000256" key="1">
    <source>
        <dbReference type="ARBA" id="ARBA00001974"/>
    </source>
</evidence>
<comment type="cofactor">
    <cofactor evidence="1">
        <name>FAD</name>
        <dbReference type="ChEBI" id="CHEBI:57692"/>
    </cofactor>
</comment>
<keyword evidence="7" id="KW-1185">Reference proteome</keyword>
<dbReference type="Pfam" id="PF03486">
    <property type="entry name" value="HI0933_like"/>
    <property type="match status" value="1"/>
</dbReference>
<accession>A0AAW9S9U3</accession>
<dbReference type="PANTHER" id="PTHR42887:SF2">
    <property type="entry name" value="OS12G0638800 PROTEIN"/>
    <property type="match status" value="1"/>
</dbReference>
<keyword evidence="2" id="KW-0285">Flavoprotein</keyword>
<evidence type="ECO:0000259" key="5">
    <source>
        <dbReference type="Pfam" id="PF22780"/>
    </source>
</evidence>
<dbReference type="InterPro" id="IPR023166">
    <property type="entry name" value="BaiN-like_dom_sf"/>
</dbReference>
<dbReference type="PANTHER" id="PTHR42887">
    <property type="entry name" value="OS12G0638800 PROTEIN"/>
    <property type="match status" value="1"/>
</dbReference>
<dbReference type="Pfam" id="PF22780">
    <property type="entry name" value="HI0933_like_1st"/>
    <property type="match status" value="1"/>
</dbReference>
<evidence type="ECO:0000256" key="3">
    <source>
        <dbReference type="ARBA" id="ARBA00022827"/>
    </source>
</evidence>
<comment type="caution">
    <text evidence="6">The sequence shown here is derived from an EMBL/GenBank/DDBJ whole genome shotgun (WGS) entry which is preliminary data.</text>
</comment>
<evidence type="ECO:0000256" key="2">
    <source>
        <dbReference type="ARBA" id="ARBA00022630"/>
    </source>
</evidence>
<dbReference type="RefSeq" id="WP_346821894.1">
    <property type="nucleotide sequence ID" value="NZ_JBDKWZ010000007.1"/>
</dbReference>
<evidence type="ECO:0000259" key="4">
    <source>
        <dbReference type="Pfam" id="PF03486"/>
    </source>
</evidence>
<name>A0AAW9S9U3_9BACT</name>
<evidence type="ECO:0000313" key="6">
    <source>
        <dbReference type="EMBL" id="MEN7549124.1"/>
    </source>
</evidence>
<gene>
    <name evidence="6" type="ORF">AAG747_14470</name>
</gene>
<dbReference type="InterPro" id="IPR057661">
    <property type="entry name" value="RsdA/BaiN/AoA(So)_Rossmann"/>
</dbReference>
<dbReference type="InterPro" id="IPR055178">
    <property type="entry name" value="RsdA/BaiN/AoA(So)-like_dom"/>
</dbReference>
<dbReference type="PRINTS" id="PR00368">
    <property type="entry name" value="FADPNR"/>
</dbReference>
<feature type="domain" description="RsdA/BaiN/AoA(So)-like insert" evidence="5">
    <location>
        <begin position="188"/>
        <end position="349"/>
    </location>
</feature>
<dbReference type="SUPFAM" id="SSF160996">
    <property type="entry name" value="HI0933 insert domain-like"/>
    <property type="match status" value="1"/>
</dbReference>
<dbReference type="AlphaFoldDB" id="A0AAW9S9U3"/>
<feature type="domain" description="RsdA/BaiN/AoA(So)-like Rossmann fold-like" evidence="4">
    <location>
        <begin position="2"/>
        <end position="402"/>
    </location>
</feature>
<dbReference type="Gene3D" id="3.50.50.60">
    <property type="entry name" value="FAD/NAD(P)-binding domain"/>
    <property type="match status" value="1"/>
</dbReference>
<dbReference type="NCBIfam" id="TIGR00275">
    <property type="entry name" value="aminoacetone oxidase family FAD-binding enzyme"/>
    <property type="match status" value="1"/>
</dbReference>
<sequence>MKILVIGGGAAGFFAAINCAEAYPQHQVDLFEKSGKVLSKVRISGGGRCNVTHHCFQISTMAKNYPRGEKFLKKAFHRFFTKDTLDWFEKRRVKLKAEEDGRMFPVTDTSQTIVDCLGGAARKAGVQVVLGMAVSKLIPLDNGKFQVEVAKKEERLIYDKVIVATGGSPKLEGLQWLKTLGHQIESPVPSLFTFNIPDKKLTQLLGIAVPEATVSISTTRLSETGPLLITHWGLSGPAVLKLSAWGARELYEQQYQFAARVSWLSGVHEESLRAECQTIKEEYRARKVSNHNPFHLPKRLWAYLLEKSAIPQEKKWGELSKKELNRLINHLINDTYPVKGKTTFKEEFVTCGGVSLKDIDVKTMESKACPGLYFAGEVLNIDGITGGFNFQAAWTTGYIAGLNAGK</sequence>
<dbReference type="InterPro" id="IPR036188">
    <property type="entry name" value="FAD/NAD-bd_sf"/>
</dbReference>